<dbReference type="Proteomes" id="UP001500879">
    <property type="component" value="Unassembled WGS sequence"/>
</dbReference>
<protein>
    <submittedName>
        <fullName evidence="10">MDR family MFS transporter</fullName>
    </submittedName>
</protein>
<evidence type="ECO:0000256" key="1">
    <source>
        <dbReference type="ARBA" id="ARBA00004651"/>
    </source>
</evidence>
<evidence type="ECO:0000259" key="9">
    <source>
        <dbReference type="PROSITE" id="PS50850"/>
    </source>
</evidence>
<gene>
    <name evidence="10" type="ORF">GCM10010357_23460</name>
</gene>
<comment type="caution">
    <text evidence="10">The sequence shown here is derived from an EMBL/GenBank/DDBJ whole genome shotgun (WGS) entry which is preliminary data.</text>
</comment>
<dbReference type="EMBL" id="BAAABX010000023">
    <property type="protein sequence ID" value="GAA0401691.1"/>
    <property type="molecule type" value="Genomic_DNA"/>
</dbReference>
<feature type="transmembrane region" description="Helical" evidence="8">
    <location>
        <begin position="35"/>
        <end position="60"/>
    </location>
</feature>
<dbReference type="InterPro" id="IPR011701">
    <property type="entry name" value="MFS"/>
</dbReference>
<feature type="transmembrane region" description="Helical" evidence="8">
    <location>
        <begin position="388"/>
        <end position="409"/>
    </location>
</feature>
<sequence length="559" mass="58372">MENPAQAEEGTPASPSPPTNPAAPSPVSPYTQRQVLLITLGLMLGTFLSALDQTIVATSMATIANDLKGVDAQAWASTAYLVTVSMTTPLYGKLSDIYGRKSLFLGATSVFLVGSVACSFAGSMYQLAVYRGVQGLGAGGLVITGLMIIADTVPAAARPKYQGAFMSVYGLSSVVGPLLGGFFSGQGSILGVTGWRWVFLVNVPTGLVSLLLVAVVFKGSRSRGRQRVDWWGTALLPFSVVPVLIVAEHGGNWGWLSSRSLACYGLGAVALIAFLMVERAMKLEALIPLKLFGLPAFRTTMVTAALSGVGMYGGIVLVPQYLQIVRGQSPTEAGLMTIPLMVGMMAAAVFTGGAVSRTGRYKGLTVAGMALTVAGLALFATVDVHTPLWQPVLYMVVFGIGLGNCLQTLTVSAQNCVPEEAMGLSTSLVTFFRQIGGSLGLAALMSVLFRPLAGNIHDAFVKARHTPEFAAALNDPAVRSAPENAPFFTALKGDVGQGALTDMSFLHRLDPRLAGPFKEGFVTSLALSFLVAACVAALGCVAAALLVEKRAPHTQTSEE</sequence>
<dbReference type="InterPro" id="IPR004638">
    <property type="entry name" value="EmrB-like"/>
</dbReference>
<feature type="domain" description="Major facilitator superfamily (MFS) profile" evidence="9">
    <location>
        <begin position="38"/>
        <end position="551"/>
    </location>
</feature>
<evidence type="ECO:0000256" key="2">
    <source>
        <dbReference type="ARBA" id="ARBA00022448"/>
    </source>
</evidence>
<dbReference type="PROSITE" id="PS50850">
    <property type="entry name" value="MFS"/>
    <property type="match status" value="1"/>
</dbReference>
<dbReference type="InterPro" id="IPR036259">
    <property type="entry name" value="MFS_trans_sf"/>
</dbReference>
<feature type="transmembrane region" description="Helical" evidence="8">
    <location>
        <begin position="72"/>
        <end position="91"/>
    </location>
</feature>
<dbReference type="Gene3D" id="1.20.1720.10">
    <property type="entry name" value="Multidrug resistance protein D"/>
    <property type="match status" value="1"/>
</dbReference>
<dbReference type="SUPFAM" id="SSF103473">
    <property type="entry name" value="MFS general substrate transporter"/>
    <property type="match status" value="1"/>
</dbReference>
<evidence type="ECO:0000256" key="5">
    <source>
        <dbReference type="ARBA" id="ARBA00022989"/>
    </source>
</evidence>
<keyword evidence="4 8" id="KW-0812">Transmembrane</keyword>
<evidence type="ECO:0000313" key="10">
    <source>
        <dbReference type="EMBL" id="GAA0401691.1"/>
    </source>
</evidence>
<keyword evidence="2" id="KW-0813">Transport</keyword>
<dbReference type="CDD" id="cd17502">
    <property type="entry name" value="MFS_Azr1_MDR_like"/>
    <property type="match status" value="1"/>
</dbReference>
<dbReference type="NCBIfam" id="TIGR00711">
    <property type="entry name" value="efflux_EmrB"/>
    <property type="match status" value="1"/>
</dbReference>
<evidence type="ECO:0000256" key="7">
    <source>
        <dbReference type="SAM" id="MobiDB-lite"/>
    </source>
</evidence>
<keyword evidence="5 8" id="KW-1133">Transmembrane helix</keyword>
<organism evidence="10 11">
    <name type="scientific">Streptomyces luteireticuli</name>
    <dbReference type="NCBI Taxonomy" id="173858"/>
    <lineage>
        <taxon>Bacteria</taxon>
        <taxon>Bacillati</taxon>
        <taxon>Actinomycetota</taxon>
        <taxon>Actinomycetes</taxon>
        <taxon>Kitasatosporales</taxon>
        <taxon>Streptomycetaceae</taxon>
        <taxon>Streptomyces</taxon>
    </lineage>
</organism>
<keyword evidence="11" id="KW-1185">Reference proteome</keyword>
<proteinExistence type="predicted"/>
<dbReference type="Pfam" id="PF07690">
    <property type="entry name" value="MFS_1"/>
    <property type="match status" value="1"/>
</dbReference>
<feature type="transmembrane region" description="Helical" evidence="8">
    <location>
        <begin position="137"/>
        <end position="157"/>
    </location>
</feature>
<comment type="subcellular location">
    <subcellularLocation>
        <location evidence="1">Cell membrane</location>
        <topology evidence="1">Multi-pass membrane protein</topology>
    </subcellularLocation>
</comment>
<evidence type="ECO:0000256" key="4">
    <source>
        <dbReference type="ARBA" id="ARBA00022692"/>
    </source>
</evidence>
<reference evidence="11" key="1">
    <citation type="journal article" date="2019" name="Int. J. Syst. Evol. Microbiol.">
        <title>The Global Catalogue of Microorganisms (GCM) 10K type strain sequencing project: providing services to taxonomists for standard genome sequencing and annotation.</title>
        <authorList>
            <consortium name="The Broad Institute Genomics Platform"/>
            <consortium name="The Broad Institute Genome Sequencing Center for Infectious Disease"/>
            <person name="Wu L."/>
            <person name="Ma J."/>
        </authorList>
    </citation>
    <scope>NUCLEOTIDE SEQUENCE [LARGE SCALE GENOMIC DNA]</scope>
    <source>
        <strain evidence="11">JCM 4788</strain>
    </source>
</reference>
<keyword evidence="6 8" id="KW-0472">Membrane</keyword>
<feature type="transmembrane region" description="Helical" evidence="8">
    <location>
        <begin position="296"/>
        <end position="318"/>
    </location>
</feature>
<feature type="transmembrane region" description="Helical" evidence="8">
    <location>
        <begin position="338"/>
        <end position="356"/>
    </location>
</feature>
<feature type="transmembrane region" description="Helical" evidence="8">
    <location>
        <begin position="521"/>
        <end position="547"/>
    </location>
</feature>
<dbReference type="Gene3D" id="1.20.1250.20">
    <property type="entry name" value="MFS general substrate transporter like domains"/>
    <property type="match status" value="1"/>
</dbReference>
<feature type="transmembrane region" description="Helical" evidence="8">
    <location>
        <begin position="103"/>
        <end position="125"/>
    </location>
</feature>
<evidence type="ECO:0000313" key="11">
    <source>
        <dbReference type="Proteomes" id="UP001500879"/>
    </source>
</evidence>
<feature type="transmembrane region" description="Helical" evidence="8">
    <location>
        <begin position="430"/>
        <end position="449"/>
    </location>
</feature>
<keyword evidence="3" id="KW-1003">Cell membrane</keyword>
<evidence type="ECO:0000256" key="6">
    <source>
        <dbReference type="ARBA" id="ARBA00023136"/>
    </source>
</evidence>
<dbReference type="RefSeq" id="WP_344022890.1">
    <property type="nucleotide sequence ID" value="NZ_BAAABX010000023.1"/>
</dbReference>
<feature type="transmembrane region" description="Helical" evidence="8">
    <location>
        <begin position="253"/>
        <end position="275"/>
    </location>
</feature>
<feature type="transmembrane region" description="Helical" evidence="8">
    <location>
        <begin position="228"/>
        <end position="247"/>
    </location>
</feature>
<feature type="transmembrane region" description="Helical" evidence="8">
    <location>
        <begin position="195"/>
        <end position="216"/>
    </location>
</feature>
<feature type="compositionally biased region" description="Pro residues" evidence="7">
    <location>
        <begin position="14"/>
        <end position="27"/>
    </location>
</feature>
<evidence type="ECO:0000256" key="3">
    <source>
        <dbReference type="ARBA" id="ARBA00022475"/>
    </source>
</evidence>
<dbReference type="PANTHER" id="PTHR23501:SF197">
    <property type="entry name" value="COMD"/>
    <property type="match status" value="1"/>
</dbReference>
<feature type="region of interest" description="Disordered" evidence="7">
    <location>
        <begin position="1"/>
        <end position="28"/>
    </location>
</feature>
<dbReference type="InterPro" id="IPR020846">
    <property type="entry name" value="MFS_dom"/>
</dbReference>
<dbReference type="PANTHER" id="PTHR23501">
    <property type="entry name" value="MAJOR FACILITATOR SUPERFAMILY"/>
    <property type="match status" value="1"/>
</dbReference>
<accession>A0ABP3IFT5</accession>
<feature type="transmembrane region" description="Helical" evidence="8">
    <location>
        <begin position="164"/>
        <end position="183"/>
    </location>
</feature>
<feature type="transmembrane region" description="Helical" evidence="8">
    <location>
        <begin position="363"/>
        <end position="382"/>
    </location>
</feature>
<evidence type="ECO:0000256" key="8">
    <source>
        <dbReference type="SAM" id="Phobius"/>
    </source>
</evidence>
<name>A0ABP3IFT5_9ACTN</name>